<evidence type="ECO:0000256" key="1">
    <source>
        <dbReference type="ARBA" id="ARBA00001420"/>
    </source>
</evidence>
<dbReference type="GO" id="GO:0071555">
    <property type="term" value="P:cell wall organization"/>
    <property type="evidence" value="ECO:0007669"/>
    <property type="project" value="UniProtKB-KW"/>
</dbReference>
<comment type="catalytic activity">
    <reaction evidence="1">
        <text>Exolytic cleavage of the (1-&gt;4)-beta-glycosidic linkage between N-acetylmuramic acid (MurNAc) and N-acetylglucosamine (GlcNAc) residues in peptidoglycan, from either the reducing or the non-reducing ends of the peptidoglycan chains, with concomitant formation of a 1,6-anhydrobond in the MurNAc residue.</text>
        <dbReference type="EC" id="4.2.2.n1"/>
    </reaction>
</comment>
<sequence>MLTPSRLLPVLLFLSSCMVPERPPLPGSPAETAQPEAPAEPGPAEEPAGPETALEAGVELVRFADLSGWQEADVEAALAAFRKSCFPVQRRNDASGLARPADWGVACRAAESVAATPAAARAFFEREFLPVRVAGAEAFVTGYYEPEIAGCRTPQPDCNVPIYAKPSDLVRVEQPDPENPGETITPLGRVDVNGDYQLYHDRAAIAAGALAGRNLEIAYAKDYVELFFLQIQGSGRLRMDDGSVMRIGYDGQNGREYVGIGRRLREMDALAPGEASMQGIMRWLRANPVDGRALMFENKSYIFFRELTGDGPIGAMNVAVTPEVTLAADPRFVPLGAPVFLKTTYLDAMRSYRPFTKLMAAQDTGGAIKGPNRFDLFWGAGERARTIAGGMSEKGTAYILLPRAAALRHSGDMLIGD</sequence>
<dbReference type="InterPro" id="IPR026044">
    <property type="entry name" value="MltA"/>
</dbReference>
<feature type="domain" description="Lytic transglycosylase MltA" evidence="7">
    <location>
        <begin position="147"/>
        <end position="305"/>
    </location>
</feature>
<keyword evidence="3" id="KW-0456">Lyase</keyword>
<reference evidence="9" key="1">
    <citation type="submission" date="2017-05" db="EMBL/GenBank/DDBJ databases">
        <authorList>
            <person name="Lin X."/>
        </authorList>
    </citation>
    <scope>NUCLEOTIDE SEQUENCE [LARGE SCALE GENOMIC DNA]</scope>
    <source>
        <strain evidence="9">JLT2012</strain>
    </source>
</reference>
<dbReference type="GO" id="GO:0019867">
    <property type="term" value="C:outer membrane"/>
    <property type="evidence" value="ECO:0007669"/>
    <property type="project" value="InterPro"/>
</dbReference>
<dbReference type="Gene3D" id="2.40.240.50">
    <property type="entry name" value="Barwin-like endoglucanases"/>
    <property type="match status" value="1"/>
</dbReference>
<evidence type="ECO:0000313" key="8">
    <source>
        <dbReference type="EMBL" id="OWV32602.1"/>
    </source>
</evidence>
<dbReference type="RefSeq" id="WP_088711395.1">
    <property type="nucleotide sequence ID" value="NZ_NFZT01000001.1"/>
</dbReference>
<proteinExistence type="predicted"/>
<dbReference type="PROSITE" id="PS51257">
    <property type="entry name" value="PROKAR_LIPOPROTEIN"/>
    <property type="match status" value="1"/>
</dbReference>
<gene>
    <name evidence="8" type="ORF">B5C34_03475</name>
</gene>
<dbReference type="GO" id="GO:0004553">
    <property type="term" value="F:hydrolase activity, hydrolyzing O-glycosyl compounds"/>
    <property type="evidence" value="ECO:0007669"/>
    <property type="project" value="InterPro"/>
</dbReference>
<evidence type="ECO:0000256" key="3">
    <source>
        <dbReference type="ARBA" id="ARBA00023239"/>
    </source>
</evidence>
<dbReference type="Pfam" id="PF06725">
    <property type="entry name" value="3D"/>
    <property type="match status" value="1"/>
</dbReference>
<dbReference type="OrthoDB" id="9783686at2"/>
<evidence type="ECO:0000259" key="7">
    <source>
        <dbReference type="SMART" id="SM00925"/>
    </source>
</evidence>
<protein>
    <recommendedName>
        <fullName evidence="2">peptidoglycan lytic exotransglycosylase</fullName>
        <ecNumber evidence="2">4.2.2.n1</ecNumber>
    </recommendedName>
    <alternativeName>
        <fullName evidence="5">Murein hydrolase A</fullName>
    </alternativeName>
</protein>
<dbReference type="PIRSF" id="PIRSF019422">
    <property type="entry name" value="MltA"/>
    <property type="match status" value="1"/>
</dbReference>
<keyword evidence="4" id="KW-0961">Cell wall biogenesis/degradation</keyword>
<evidence type="ECO:0000256" key="2">
    <source>
        <dbReference type="ARBA" id="ARBA00012587"/>
    </source>
</evidence>
<dbReference type="GO" id="GO:0009253">
    <property type="term" value="P:peptidoglycan catabolic process"/>
    <property type="evidence" value="ECO:0007669"/>
    <property type="project" value="TreeGrafter"/>
</dbReference>
<dbReference type="InterPro" id="IPR036908">
    <property type="entry name" value="RlpA-like_sf"/>
</dbReference>
<dbReference type="SUPFAM" id="SSF50685">
    <property type="entry name" value="Barwin-like endoglucanases"/>
    <property type="match status" value="1"/>
</dbReference>
<dbReference type="PANTHER" id="PTHR30124">
    <property type="entry name" value="MEMBRANE-BOUND LYTIC MUREIN TRANSGLYCOSYLASE A"/>
    <property type="match status" value="1"/>
</dbReference>
<dbReference type="CDD" id="cd14668">
    <property type="entry name" value="mlta_B"/>
    <property type="match status" value="1"/>
</dbReference>
<dbReference type="Proteomes" id="UP000198462">
    <property type="component" value="Unassembled WGS sequence"/>
</dbReference>
<feature type="region of interest" description="Disordered" evidence="6">
    <location>
        <begin position="23"/>
        <end position="50"/>
    </location>
</feature>
<keyword evidence="9" id="KW-1185">Reference proteome</keyword>
<evidence type="ECO:0000256" key="5">
    <source>
        <dbReference type="ARBA" id="ARBA00030918"/>
    </source>
</evidence>
<accession>A0A219B2K9</accession>
<dbReference type="AlphaFoldDB" id="A0A219B2K9"/>
<dbReference type="Gene3D" id="2.40.40.10">
    <property type="entry name" value="RlpA-like domain"/>
    <property type="match status" value="1"/>
</dbReference>
<dbReference type="GO" id="GO:0009254">
    <property type="term" value="P:peptidoglycan turnover"/>
    <property type="evidence" value="ECO:0007669"/>
    <property type="project" value="InterPro"/>
</dbReference>
<dbReference type="EC" id="4.2.2.n1" evidence="2"/>
<dbReference type="InterPro" id="IPR010611">
    <property type="entry name" value="3D_dom"/>
</dbReference>
<organism evidence="8 9">
    <name type="scientific">Pacificimonas flava</name>
    <dbReference type="NCBI Taxonomy" id="1234595"/>
    <lineage>
        <taxon>Bacteria</taxon>
        <taxon>Pseudomonadati</taxon>
        <taxon>Pseudomonadota</taxon>
        <taxon>Alphaproteobacteria</taxon>
        <taxon>Sphingomonadales</taxon>
        <taxon>Sphingosinicellaceae</taxon>
        <taxon>Pacificimonas</taxon>
    </lineage>
</organism>
<dbReference type="CDD" id="cd14485">
    <property type="entry name" value="mltA_like_LT_A"/>
    <property type="match status" value="1"/>
</dbReference>
<evidence type="ECO:0000313" key="9">
    <source>
        <dbReference type="Proteomes" id="UP000198462"/>
    </source>
</evidence>
<name>A0A219B2K9_9SPHN</name>
<dbReference type="GO" id="GO:0008933">
    <property type="term" value="F:peptidoglycan lytic transglycosylase activity"/>
    <property type="evidence" value="ECO:0007669"/>
    <property type="project" value="TreeGrafter"/>
</dbReference>
<dbReference type="SMART" id="SM00925">
    <property type="entry name" value="MltA"/>
    <property type="match status" value="1"/>
</dbReference>
<dbReference type="EMBL" id="NFZT01000001">
    <property type="protein sequence ID" value="OWV32602.1"/>
    <property type="molecule type" value="Genomic_DNA"/>
</dbReference>
<dbReference type="PANTHER" id="PTHR30124:SF0">
    <property type="entry name" value="MEMBRANE-BOUND LYTIC MUREIN TRANSGLYCOSYLASE A"/>
    <property type="match status" value="1"/>
</dbReference>
<dbReference type="Pfam" id="PF03562">
    <property type="entry name" value="MltA"/>
    <property type="match status" value="1"/>
</dbReference>
<evidence type="ECO:0000256" key="6">
    <source>
        <dbReference type="SAM" id="MobiDB-lite"/>
    </source>
</evidence>
<evidence type="ECO:0000256" key="4">
    <source>
        <dbReference type="ARBA" id="ARBA00023316"/>
    </source>
</evidence>
<dbReference type="InterPro" id="IPR005300">
    <property type="entry name" value="MltA_B"/>
</dbReference>
<comment type="caution">
    <text evidence="8">The sequence shown here is derived from an EMBL/GenBank/DDBJ whole genome shotgun (WGS) entry which is preliminary data.</text>
</comment>
<feature type="compositionally biased region" description="Low complexity" evidence="6">
    <location>
        <begin position="29"/>
        <end position="39"/>
    </location>
</feature>